<proteinExistence type="predicted"/>
<dbReference type="InterPro" id="IPR009061">
    <property type="entry name" value="DNA-bd_dom_put_sf"/>
</dbReference>
<protein>
    <submittedName>
        <fullName evidence="2">Excisionase family DNA binding protein</fullName>
    </submittedName>
</protein>
<dbReference type="Gene3D" id="1.10.10.10">
    <property type="entry name" value="Winged helix-like DNA-binding domain superfamily/Winged helix DNA-binding domain"/>
    <property type="match status" value="1"/>
</dbReference>
<dbReference type="InterPro" id="IPR041657">
    <property type="entry name" value="HTH_17"/>
</dbReference>
<organism evidence="2 3">
    <name type="scientific">Actinocrispum wychmicini</name>
    <dbReference type="NCBI Taxonomy" id="1213861"/>
    <lineage>
        <taxon>Bacteria</taxon>
        <taxon>Bacillati</taxon>
        <taxon>Actinomycetota</taxon>
        <taxon>Actinomycetes</taxon>
        <taxon>Pseudonocardiales</taxon>
        <taxon>Pseudonocardiaceae</taxon>
        <taxon>Actinocrispum</taxon>
    </lineage>
</organism>
<dbReference type="Pfam" id="PF12728">
    <property type="entry name" value="HTH_17"/>
    <property type="match status" value="1"/>
</dbReference>
<comment type="caution">
    <text evidence="2">The sequence shown here is derived from an EMBL/GenBank/DDBJ whole genome shotgun (WGS) entry which is preliminary data.</text>
</comment>
<dbReference type="RefSeq" id="WP_132126120.1">
    <property type="nucleotide sequence ID" value="NZ_SLWS01000020.1"/>
</dbReference>
<dbReference type="Proteomes" id="UP000295680">
    <property type="component" value="Unassembled WGS sequence"/>
</dbReference>
<name>A0A4R2IPL2_9PSEU</name>
<accession>A0A4R2IPL2</accession>
<evidence type="ECO:0000259" key="1">
    <source>
        <dbReference type="Pfam" id="PF12728"/>
    </source>
</evidence>
<feature type="domain" description="Helix-turn-helix" evidence="1">
    <location>
        <begin position="14"/>
        <end position="61"/>
    </location>
</feature>
<evidence type="ECO:0000313" key="2">
    <source>
        <dbReference type="EMBL" id="TCO45938.1"/>
    </source>
</evidence>
<sequence length="68" mass="7794">MTTYREATASPLWTPAELAAFLQISEATLRDWRHKGTGPTYKRMGKHVRYDPADVITWLEEIDRDSAA</sequence>
<gene>
    <name evidence="2" type="ORF">EV192_120124</name>
</gene>
<dbReference type="AlphaFoldDB" id="A0A4R2IPL2"/>
<evidence type="ECO:0000313" key="3">
    <source>
        <dbReference type="Proteomes" id="UP000295680"/>
    </source>
</evidence>
<keyword evidence="3" id="KW-1185">Reference proteome</keyword>
<dbReference type="SUPFAM" id="SSF46955">
    <property type="entry name" value="Putative DNA-binding domain"/>
    <property type="match status" value="1"/>
</dbReference>
<dbReference type="OrthoDB" id="5524782at2"/>
<dbReference type="EMBL" id="SLWS01000020">
    <property type="protein sequence ID" value="TCO45938.1"/>
    <property type="molecule type" value="Genomic_DNA"/>
</dbReference>
<reference evidence="2 3" key="1">
    <citation type="submission" date="2019-03" db="EMBL/GenBank/DDBJ databases">
        <title>Genomic Encyclopedia of Type Strains, Phase IV (KMG-IV): sequencing the most valuable type-strain genomes for metagenomic binning, comparative biology and taxonomic classification.</title>
        <authorList>
            <person name="Goeker M."/>
        </authorList>
    </citation>
    <scope>NUCLEOTIDE SEQUENCE [LARGE SCALE GENOMIC DNA]</scope>
    <source>
        <strain evidence="2 3">DSM 45934</strain>
    </source>
</reference>
<dbReference type="InterPro" id="IPR036388">
    <property type="entry name" value="WH-like_DNA-bd_sf"/>
</dbReference>